<proteinExistence type="predicted"/>
<accession>A0AAJ1D3T2</accession>
<sequence>MSQKNQAVNAELMPVTEDDIARALGQYCVITLDNGDEAFYIHGQFIHSTEGANDDPTLKEIARLSARAECQSLNCIDLAVPEDDEWCWNDIVEQLARRTPSEEVRATVTVTGCETKRGRGVHFCGHPLLSGHNANMWFPVAKEESWFEAVERVLVMNGLAENLCSLEPLRKGSDYNDWRAIYNRKVRI</sequence>
<comment type="caution">
    <text evidence="1">The sequence shown here is derived from an EMBL/GenBank/DDBJ whole genome shotgun (WGS) entry which is preliminary data.</text>
</comment>
<dbReference type="Proteomes" id="UP001208888">
    <property type="component" value="Unassembled WGS sequence"/>
</dbReference>
<organism evidence="1 2">
    <name type="scientific">Pantoea ananas</name>
    <name type="common">Erwinia uredovora</name>
    <dbReference type="NCBI Taxonomy" id="553"/>
    <lineage>
        <taxon>Bacteria</taxon>
        <taxon>Pseudomonadati</taxon>
        <taxon>Pseudomonadota</taxon>
        <taxon>Gammaproteobacteria</taxon>
        <taxon>Enterobacterales</taxon>
        <taxon>Erwiniaceae</taxon>
        <taxon>Pantoea</taxon>
    </lineage>
</organism>
<dbReference type="AlphaFoldDB" id="A0AAJ1D3T2"/>
<dbReference type="EMBL" id="JANFVX010000020">
    <property type="protein sequence ID" value="MCW0345861.1"/>
    <property type="molecule type" value="Genomic_DNA"/>
</dbReference>
<evidence type="ECO:0000313" key="1">
    <source>
        <dbReference type="EMBL" id="MCW0345861.1"/>
    </source>
</evidence>
<gene>
    <name evidence="1" type="ORF">NB703_003954</name>
</gene>
<evidence type="ECO:0000313" key="2">
    <source>
        <dbReference type="Proteomes" id="UP001208888"/>
    </source>
</evidence>
<protein>
    <submittedName>
        <fullName evidence="1">Uncharacterized protein</fullName>
    </submittedName>
</protein>
<name>A0AAJ1D3T2_PANAN</name>
<reference evidence="1" key="1">
    <citation type="submission" date="2022-06" db="EMBL/GenBank/DDBJ databases">
        <title>Dynamics of rice microbiomes reveals core vertical transmitted seed endophytes.</title>
        <authorList>
            <person name="Liao K."/>
            <person name="Zhang X."/>
        </authorList>
    </citation>
    <scope>NUCLEOTIDE SEQUENCE</scope>
    <source>
        <strain evidence="1">JT1-17</strain>
    </source>
</reference>
<dbReference type="RefSeq" id="WP_264272159.1">
    <property type="nucleotide sequence ID" value="NZ_JANFVX010000020.1"/>
</dbReference>